<dbReference type="GO" id="GO:0015211">
    <property type="term" value="F:purine nucleoside transmembrane transporter activity"/>
    <property type="evidence" value="ECO:0007669"/>
    <property type="project" value="UniProtKB-UniRule"/>
</dbReference>
<evidence type="ECO:0000256" key="5">
    <source>
        <dbReference type="ARBA" id="ARBA00022989"/>
    </source>
</evidence>
<accession>A0A6A5LZQ7</accession>
<evidence type="ECO:0000313" key="9">
    <source>
        <dbReference type="Proteomes" id="UP000447434"/>
    </source>
</evidence>
<evidence type="ECO:0000256" key="6">
    <source>
        <dbReference type="ARBA" id="ARBA00023136"/>
    </source>
</evidence>
<evidence type="ECO:0000313" key="8">
    <source>
        <dbReference type="EMBL" id="KAE9585105.1"/>
    </source>
</evidence>
<dbReference type="InterPro" id="IPR037185">
    <property type="entry name" value="EmrE-like"/>
</dbReference>
<feature type="transmembrane region" description="Helical" evidence="7">
    <location>
        <begin position="122"/>
        <end position="146"/>
    </location>
</feature>
<sequence>MEEGKETEKKRFLKKILLIINCIIQIGGTCGAPLVARLYFLHGGHRVWLSSFVQASGFPILLIPLSISYIRRRRNYNRNRVTTVATKPKIFTMKLPLFIVFTVVGLLQGLDNILYSKGLASLPVSTASLIISTQLAFTAIFAFLLVRQKFTPYSLNAIMMLILGAVILALNGAGDGPAGESPKTYVMGFILTIIAAALIGFILPLVELAYKKTNQTINYTLVLEIQLVASFSSALFSLVGMFINNDHKVVSREAKNFDLGETIYCVVLVASAIFSQLSGLGAMGVVFCASSLMSGIMVAMTVPLTEILAVIFYKEKFQAVKGISLVLSIWGFISYFYGEYQQTKKMKKNSIKENEQPQNPNNINYV</sequence>
<proteinExistence type="inferred from homology"/>
<feature type="transmembrane region" description="Helical" evidence="7">
    <location>
        <begin position="319"/>
        <end position="338"/>
    </location>
</feature>
<keyword evidence="6 7" id="KW-0472">Membrane</keyword>
<dbReference type="AlphaFoldDB" id="A0A6A5LZQ7"/>
<dbReference type="GO" id="GO:0016020">
    <property type="term" value="C:membrane"/>
    <property type="evidence" value="ECO:0007669"/>
    <property type="project" value="UniProtKB-SubCell"/>
</dbReference>
<evidence type="ECO:0000256" key="4">
    <source>
        <dbReference type="ARBA" id="ARBA00022692"/>
    </source>
</evidence>
<evidence type="ECO:0000256" key="1">
    <source>
        <dbReference type="ARBA" id="ARBA00004141"/>
    </source>
</evidence>
<dbReference type="GO" id="GO:0005345">
    <property type="term" value="F:purine nucleobase transmembrane transporter activity"/>
    <property type="evidence" value="ECO:0007669"/>
    <property type="project" value="UniProtKB-UniRule"/>
</dbReference>
<feature type="transmembrane region" description="Helical" evidence="7">
    <location>
        <begin position="221"/>
        <end position="243"/>
    </location>
</feature>
<comment type="similarity">
    <text evidence="2 7">Belongs to the purine permeases (TC 2.A.7.14) family.</text>
</comment>
<evidence type="ECO:0000256" key="3">
    <source>
        <dbReference type="ARBA" id="ARBA00022448"/>
    </source>
</evidence>
<comment type="subcellular location">
    <subcellularLocation>
        <location evidence="1 7">Membrane</location>
        <topology evidence="1 7">Multi-pass membrane protein</topology>
    </subcellularLocation>
</comment>
<dbReference type="PANTHER" id="PTHR31376:SF1">
    <property type="entry name" value="PURINE PERMEASE 2"/>
    <property type="match status" value="1"/>
</dbReference>
<keyword evidence="3 7" id="KW-0813">Transport</keyword>
<keyword evidence="5 7" id="KW-1133">Transmembrane helix</keyword>
<gene>
    <name evidence="8" type="ORF">Lalb_Chr25g0285491</name>
</gene>
<feature type="transmembrane region" description="Helical" evidence="7">
    <location>
        <begin position="263"/>
        <end position="288"/>
    </location>
</feature>
<comment type="caution">
    <text evidence="8">The sequence shown here is derived from an EMBL/GenBank/DDBJ whole genome shotgun (WGS) entry which is preliminary data.</text>
</comment>
<reference evidence="9" key="1">
    <citation type="journal article" date="2020" name="Nat. Commun.">
        <title>Genome sequence of the cluster root forming white lupin.</title>
        <authorList>
            <person name="Hufnagel B."/>
            <person name="Marques A."/>
            <person name="Soriano A."/>
            <person name="Marques L."/>
            <person name="Divol F."/>
            <person name="Doumas P."/>
            <person name="Sallet E."/>
            <person name="Mancinotti D."/>
            <person name="Carrere S."/>
            <person name="Marande W."/>
            <person name="Arribat S."/>
            <person name="Keller J."/>
            <person name="Huneau C."/>
            <person name="Blein T."/>
            <person name="Aime D."/>
            <person name="Laguerre M."/>
            <person name="Taylor J."/>
            <person name="Schubert V."/>
            <person name="Nelson M."/>
            <person name="Geu-Flores F."/>
            <person name="Crespi M."/>
            <person name="Gallardo-Guerrero K."/>
            <person name="Delaux P.-M."/>
            <person name="Salse J."/>
            <person name="Berges H."/>
            <person name="Guyot R."/>
            <person name="Gouzy J."/>
            <person name="Peret B."/>
        </authorList>
    </citation>
    <scope>NUCLEOTIDE SEQUENCE [LARGE SCALE GENOMIC DNA]</scope>
    <source>
        <strain evidence="9">cv. Amiga</strain>
    </source>
</reference>
<dbReference type="Pfam" id="PF16913">
    <property type="entry name" value="PUNUT"/>
    <property type="match status" value="1"/>
</dbReference>
<feature type="transmembrane region" description="Helical" evidence="7">
    <location>
        <begin position="91"/>
        <end position="110"/>
    </location>
</feature>
<dbReference type="InterPro" id="IPR030182">
    <property type="entry name" value="PUP_plant"/>
</dbReference>
<feature type="transmembrane region" description="Helical" evidence="7">
    <location>
        <begin position="12"/>
        <end position="35"/>
    </location>
</feature>
<dbReference type="PANTHER" id="PTHR31376">
    <property type="entry name" value="OS09G0467300 PROTEIN-RELATED"/>
    <property type="match status" value="1"/>
</dbReference>
<feature type="transmembrane region" description="Helical" evidence="7">
    <location>
        <begin position="295"/>
        <end position="313"/>
    </location>
</feature>
<organism evidence="8 9">
    <name type="scientific">Lupinus albus</name>
    <name type="common">White lupine</name>
    <name type="synonym">Lupinus termis</name>
    <dbReference type="NCBI Taxonomy" id="3870"/>
    <lineage>
        <taxon>Eukaryota</taxon>
        <taxon>Viridiplantae</taxon>
        <taxon>Streptophyta</taxon>
        <taxon>Embryophyta</taxon>
        <taxon>Tracheophyta</taxon>
        <taxon>Spermatophyta</taxon>
        <taxon>Magnoliopsida</taxon>
        <taxon>eudicotyledons</taxon>
        <taxon>Gunneridae</taxon>
        <taxon>Pentapetalae</taxon>
        <taxon>rosids</taxon>
        <taxon>fabids</taxon>
        <taxon>Fabales</taxon>
        <taxon>Fabaceae</taxon>
        <taxon>Papilionoideae</taxon>
        <taxon>50 kb inversion clade</taxon>
        <taxon>genistoids sensu lato</taxon>
        <taxon>core genistoids</taxon>
        <taxon>Genisteae</taxon>
        <taxon>Lupinus</taxon>
    </lineage>
</organism>
<evidence type="ECO:0000256" key="2">
    <source>
        <dbReference type="ARBA" id="ARBA00006213"/>
    </source>
</evidence>
<protein>
    <recommendedName>
        <fullName evidence="7">Probable purine permease</fullName>
    </recommendedName>
</protein>
<dbReference type="Gene3D" id="1.10.3730.20">
    <property type="match status" value="1"/>
</dbReference>
<dbReference type="EMBL" id="WOCE01000025">
    <property type="protein sequence ID" value="KAE9585105.1"/>
    <property type="molecule type" value="Genomic_DNA"/>
</dbReference>
<feature type="transmembrane region" description="Helical" evidence="7">
    <location>
        <begin position="185"/>
        <end position="209"/>
    </location>
</feature>
<keyword evidence="4 7" id="KW-0812">Transmembrane</keyword>
<feature type="transmembrane region" description="Helical" evidence="7">
    <location>
        <begin position="153"/>
        <end position="173"/>
    </location>
</feature>
<keyword evidence="9" id="KW-1185">Reference proteome</keyword>
<dbReference type="Proteomes" id="UP000447434">
    <property type="component" value="Chromosome 25"/>
</dbReference>
<dbReference type="SUPFAM" id="SSF103481">
    <property type="entry name" value="Multidrug resistance efflux transporter EmrE"/>
    <property type="match status" value="1"/>
</dbReference>
<evidence type="ECO:0000256" key="7">
    <source>
        <dbReference type="RuleBase" id="RU368015"/>
    </source>
</evidence>
<feature type="transmembrane region" description="Helical" evidence="7">
    <location>
        <begin position="47"/>
        <end position="70"/>
    </location>
</feature>
<name>A0A6A5LZQ7_LUPAL</name>
<dbReference type="OrthoDB" id="1865379at2759"/>